<dbReference type="Proteomes" id="UP000050424">
    <property type="component" value="Unassembled WGS sequence"/>
</dbReference>
<accession>A0A0P7BSM1</accession>
<comment type="caution">
    <text evidence="2">The sequence shown here is derived from an EMBL/GenBank/DDBJ whole genome shotgun (WGS) entry which is preliminary data.</text>
</comment>
<dbReference type="PANTHER" id="PTHR40640">
    <property type="entry name" value="ANCHORED GLYCOPROTEIN, PUTATIVE (AFU_ORTHOLOGUE AFUA_8G04860)-RELATED"/>
    <property type="match status" value="1"/>
</dbReference>
<sequence>MFVSKAFVGLTMAAAATAQSVTSVWLPNLALFDFPVTVQGSIVSSNKDATTVAIQCPARFQTTFYCSILDVMTVTWGPSTLGYNYDQYRDNGNGISTLRISESYDCALRSSTAVCANAFTEQGGEGPVFTDTGTLTFTNYATYGNWPLTVAIAAPTTATKTETALTTSSDQADTGASSTLAITTPSAAWPRPDSTSVIANTTSHFTPSASPTKPENVTNLQATPLVVTGSGTYSMSTPFSNMVGMAAIVGAIVMLF</sequence>
<name>A0A0P7BSM1_9HYPO</name>
<feature type="chain" id="PRO_5006136165" description="Ig-like domain-containing protein" evidence="1">
    <location>
        <begin position="19"/>
        <end position="256"/>
    </location>
</feature>
<organism evidence="2 3">
    <name type="scientific">Neonectria ditissima</name>
    <dbReference type="NCBI Taxonomy" id="78410"/>
    <lineage>
        <taxon>Eukaryota</taxon>
        <taxon>Fungi</taxon>
        <taxon>Dikarya</taxon>
        <taxon>Ascomycota</taxon>
        <taxon>Pezizomycotina</taxon>
        <taxon>Sordariomycetes</taxon>
        <taxon>Hypocreomycetidae</taxon>
        <taxon>Hypocreales</taxon>
        <taxon>Nectriaceae</taxon>
        <taxon>Neonectria</taxon>
    </lineage>
</organism>
<keyword evidence="1" id="KW-0732">Signal</keyword>
<evidence type="ECO:0000313" key="2">
    <source>
        <dbReference type="EMBL" id="KPM43710.1"/>
    </source>
</evidence>
<reference evidence="2 3" key="1">
    <citation type="submission" date="2015-09" db="EMBL/GenBank/DDBJ databases">
        <title>Draft genome of a European isolate of the apple canker pathogen Neonectria ditissima.</title>
        <authorList>
            <person name="Gomez-Cortecero A."/>
            <person name="Harrison R.J."/>
            <person name="Armitage A.D."/>
        </authorList>
    </citation>
    <scope>NUCLEOTIDE SEQUENCE [LARGE SCALE GENOMIC DNA]</scope>
    <source>
        <strain evidence="2 3">R09/05</strain>
    </source>
</reference>
<gene>
    <name evidence="2" type="ORF">AK830_g2892</name>
</gene>
<proteinExistence type="predicted"/>
<dbReference type="OrthoDB" id="10573207at2759"/>
<keyword evidence="3" id="KW-1185">Reference proteome</keyword>
<evidence type="ECO:0008006" key="4">
    <source>
        <dbReference type="Google" id="ProtNLM"/>
    </source>
</evidence>
<dbReference type="AlphaFoldDB" id="A0A0P7BSM1"/>
<protein>
    <recommendedName>
        <fullName evidence="4">Ig-like domain-containing protein</fullName>
    </recommendedName>
</protein>
<evidence type="ECO:0000256" key="1">
    <source>
        <dbReference type="SAM" id="SignalP"/>
    </source>
</evidence>
<evidence type="ECO:0000313" key="3">
    <source>
        <dbReference type="Proteomes" id="UP000050424"/>
    </source>
</evidence>
<dbReference type="PANTHER" id="PTHR40640:SF1">
    <property type="entry name" value="ANCHORED GLYCOPROTEIN, PUTATIVE (AFU_ORTHOLOGUE AFUA_8G04860)-RELATED"/>
    <property type="match status" value="1"/>
</dbReference>
<dbReference type="EMBL" id="LKCW01000029">
    <property type="protein sequence ID" value="KPM43710.1"/>
    <property type="molecule type" value="Genomic_DNA"/>
</dbReference>
<feature type="signal peptide" evidence="1">
    <location>
        <begin position="1"/>
        <end position="18"/>
    </location>
</feature>